<evidence type="ECO:0000256" key="1">
    <source>
        <dbReference type="ARBA" id="ARBA00022723"/>
    </source>
</evidence>
<dbReference type="InterPro" id="IPR052788">
    <property type="entry name" value="RING-type_E3_ligase_ATL"/>
</dbReference>
<dbReference type="PANTHER" id="PTHR45798">
    <property type="entry name" value="RING-H2 FINGER PROTEIN ATL61-RELATED-RELATED"/>
    <property type="match status" value="1"/>
</dbReference>
<name>A0AAD7PEY2_QUISA</name>
<feature type="transmembrane region" description="Helical" evidence="5">
    <location>
        <begin position="34"/>
        <end position="58"/>
    </location>
</feature>
<evidence type="ECO:0000313" key="8">
    <source>
        <dbReference type="Proteomes" id="UP001163823"/>
    </source>
</evidence>
<keyword evidence="1" id="KW-0479">Metal-binding</keyword>
<accession>A0AAD7PEY2</accession>
<dbReference type="InterPro" id="IPR013083">
    <property type="entry name" value="Znf_RING/FYVE/PHD"/>
</dbReference>
<dbReference type="PROSITE" id="PS50089">
    <property type="entry name" value="ZF_RING_2"/>
    <property type="match status" value="1"/>
</dbReference>
<protein>
    <submittedName>
        <fullName evidence="7">RING-H2 finger protein</fullName>
    </submittedName>
</protein>
<evidence type="ECO:0000256" key="3">
    <source>
        <dbReference type="ARBA" id="ARBA00022833"/>
    </source>
</evidence>
<dbReference type="Proteomes" id="UP001163823">
    <property type="component" value="Chromosome 10"/>
</dbReference>
<dbReference type="Gene3D" id="3.30.40.10">
    <property type="entry name" value="Zinc/RING finger domain, C3HC4 (zinc finger)"/>
    <property type="match status" value="1"/>
</dbReference>
<keyword evidence="8" id="KW-1185">Reference proteome</keyword>
<reference evidence="7" key="1">
    <citation type="journal article" date="2023" name="Science">
        <title>Elucidation of the pathway for biosynthesis of saponin adjuvants from the soapbark tree.</title>
        <authorList>
            <person name="Reed J."/>
            <person name="Orme A."/>
            <person name="El-Demerdash A."/>
            <person name="Owen C."/>
            <person name="Martin L.B.B."/>
            <person name="Misra R.C."/>
            <person name="Kikuchi S."/>
            <person name="Rejzek M."/>
            <person name="Martin A.C."/>
            <person name="Harkess A."/>
            <person name="Leebens-Mack J."/>
            <person name="Louveau T."/>
            <person name="Stephenson M.J."/>
            <person name="Osbourn A."/>
        </authorList>
    </citation>
    <scope>NUCLEOTIDE SEQUENCE</scope>
    <source>
        <strain evidence="7">S10</strain>
    </source>
</reference>
<keyword evidence="2 4" id="KW-0863">Zinc-finger</keyword>
<dbReference type="AlphaFoldDB" id="A0AAD7PEY2"/>
<evidence type="ECO:0000256" key="4">
    <source>
        <dbReference type="PROSITE-ProRule" id="PRU00175"/>
    </source>
</evidence>
<dbReference type="SUPFAM" id="SSF57850">
    <property type="entry name" value="RING/U-box"/>
    <property type="match status" value="1"/>
</dbReference>
<proteinExistence type="predicted"/>
<feature type="domain" description="RING-type" evidence="6">
    <location>
        <begin position="110"/>
        <end position="153"/>
    </location>
</feature>
<dbReference type="InterPro" id="IPR001841">
    <property type="entry name" value="Znf_RING"/>
</dbReference>
<dbReference type="GO" id="GO:0008270">
    <property type="term" value="F:zinc ion binding"/>
    <property type="evidence" value="ECO:0007669"/>
    <property type="project" value="UniProtKB-KW"/>
</dbReference>
<keyword evidence="5" id="KW-1133">Transmembrane helix</keyword>
<organism evidence="7 8">
    <name type="scientific">Quillaja saponaria</name>
    <name type="common">Soap bark tree</name>
    <dbReference type="NCBI Taxonomy" id="32244"/>
    <lineage>
        <taxon>Eukaryota</taxon>
        <taxon>Viridiplantae</taxon>
        <taxon>Streptophyta</taxon>
        <taxon>Embryophyta</taxon>
        <taxon>Tracheophyta</taxon>
        <taxon>Spermatophyta</taxon>
        <taxon>Magnoliopsida</taxon>
        <taxon>eudicotyledons</taxon>
        <taxon>Gunneridae</taxon>
        <taxon>Pentapetalae</taxon>
        <taxon>rosids</taxon>
        <taxon>fabids</taxon>
        <taxon>Fabales</taxon>
        <taxon>Quillajaceae</taxon>
        <taxon>Quillaja</taxon>
    </lineage>
</organism>
<dbReference type="Pfam" id="PF13639">
    <property type="entry name" value="zf-RING_2"/>
    <property type="match status" value="1"/>
</dbReference>
<evidence type="ECO:0000313" key="7">
    <source>
        <dbReference type="EMBL" id="KAJ7953126.1"/>
    </source>
</evidence>
<keyword evidence="5" id="KW-0472">Membrane</keyword>
<keyword evidence="3" id="KW-0862">Zinc</keyword>
<dbReference type="KEGG" id="qsa:O6P43_024871"/>
<comment type="caution">
    <text evidence="7">The sequence shown here is derived from an EMBL/GenBank/DDBJ whole genome shotgun (WGS) entry which is preliminary data.</text>
</comment>
<evidence type="ECO:0000259" key="6">
    <source>
        <dbReference type="PROSITE" id="PS50089"/>
    </source>
</evidence>
<keyword evidence="5" id="KW-0812">Transmembrane</keyword>
<sequence length="178" mass="20051">MKVSERHYNHRKLLMSFSDTPPPLPDCNDFDRTLSVSLAVVVLFTLIIGLLCSVFHCYRRHPRQYPTQQDCATAVPPTNRGGELAAIPILIYGDSCCSSPPTTSFDSENCAICLAEFSRGEEVRVLPRCGHMYHKECIDLWLLTRSSYCPICRDRTIQTEVEPTSTNCNFSSLSVTRV</sequence>
<evidence type="ECO:0000256" key="5">
    <source>
        <dbReference type="SAM" id="Phobius"/>
    </source>
</evidence>
<dbReference type="PANTHER" id="PTHR45798:SF88">
    <property type="entry name" value="RING-H2 FINGER PROTEIN ATL61-RELATED"/>
    <property type="match status" value="1"/>
</dbReference>
<gene>
    <name evidence="7" type="ORF">O6P43_024871</name>
</gene>
<dbReference type="SMART" id="SM00184">
    <property type="entry name" value="RING"/>
    <property type="match status" value="1"/>
</dbReference>
<dbReference type="EMBL" id="JARAOO010000010">
    <property type="protein sequence ID" value="KAJ7953126.1"/>
    <property type="molecule type" value="Genomic_DNA"/>
</dbReference>
<evidence type="ECO:0000256" key="2">
    <source>
        <dbReference type="ARBA" id="ARBA00022771"/>
    </source>
</evidence>